<dbReference type="OrthoDB" id="3731942at2"/>
<evidence type="ECO:0000313" key="3">
    <source>
        <dbReference type="Proteomes" id="UP000198881"/>
    </source>
</evidence>
<dbReference type="InterPro" id="IPR036390">
    <property type="entry name" value="WH_DNA-bd_sf"/>
</dbReference>
<name>A0A1I7MSC8_9MICC</name>
<protein>
    <submittedName>
        <fullName evidence="2">Helix-turn-helix domain-containing protein</fullName>
    </submittedName>
</protein>
<dbReference type="InterPro" id="IPR036388">
    <property type="entry name" value="WH-like_DNA-bd_sf"/>
</dbReference>
<dbReference type="SUPFAM" id="SSF46785">
    <property type="entry name" value="Winged helix' DNA-binding domain"/>
    <property type="match status" value="1"/>
</dbReference>
<proteinExistence type="predicted"/>
<keyword evidence="3" id="KW-1185">Reference proteome</keyword>
<accession>A0A1I7MSC8</accession>
<dbReference type="Pfam" id="PF13730">
    <property type="entry name" value="HTH_36"/>
    <property type="match status" value="1"/>
</dbReference>
<dbReference type="AlphaFoldDB" id="A0A1I7MSC8"/>
<evidence type="ECO:0000256" key="1">
    <source>
        <dbReference type="SAM" id="MobiDB-lite"/>
    </source>
</evidence>
<organism evidence="2 3">
    <name type="scientific">Micrococcus terreus</name>
    <dbReference type="NCBI Taxonomy" id="574650"/>
    <lineage>
        <taxon>Bacteria</taxon>
        <taxon>Bacillati</taxon>
        <taxon>Actinomycetota</taxon>
        <taxon>Actinomycetes</taxon>
        <taxon>Micrococcales</taxon>
        <taxon>Micrococcaceae</taxon>
        <taxon>Micrococcus</taxon>
    </lineage>
</organism>
<dbReference type="RefSeq" id="WP_091699390.1">
    <property type="nucleotide sequence ID" value="NZ_FPCG01000014.1"/>
</dbReference>
<feature type="region of interest" description="Disordered" evidence="1">
    <location>
        <begin position="99"/>
        <end position="170"/>
    </location>
</feature>
<dbReference type="EMBL" id="FPCG01000014">
    <property type="protein sequence ID" value="SFV24811.1"/>
    <property type="molecule type" value="Genomic_DNA"/>
</dbReference>
<evidence type="ECO:0000313" key="2">
    <source>
        <dbReference type="EMBL" id="SFV24811.1"/>
    </source>
</evidence>
<dbReference type="STRING" id="574650.SAMN04487966_11414"/>
<gene>
    <name evidence="2" type="ORF">SAMN04487966_11414</name>
</gene>
<sequence length="368" mass="40277">MSNEAMNWARKCGATGTLRPGEVLVLMLMADHADEQWSCYPTATKLALDSNQSERTITSQLKRLRELGLISVENLYGQGRGRIGVRYYLHETALDRFAGAPENDSPAEIAGRENTRDANIAPESGNPGNMRDADFAPESGNRENTRGANIADESLRRNLTHDSGANPGGAHLKERARINHQKNHHHHLVEIRGGAEVGPGAGADEDDDLIHRGVDLAQLFELVPDLATQVEAEHVRAVVDVVLDRAGDRRVKHPTRYVASALTADLDGVLIDAAIAWQARPVAPRGAAQAQPGVVPVARERWQEPVPCTNPDHRGAYDGSGQDCHQCRLEARLVAQEPADVDQVQWSPERLDALPESLRKRVLEHLST</sequence>
<dbReference type="Gene3D" id="1.10.10.10">
    <property type="entry name" value="Winged helix-like DNA-binding domain superfamily/Winged helix DNA-binding domain"/>
    <property type="match status" value="1"/>
</dbReference>
<dbReference type="Proteomes" id="UP000198881">
    <property type="component" value="Unassembled WGS sequence"/>
</dbReference>
<reference evidence="2 3" key="1">
    <citation type="submission" date="2016-10" db="EMBL/GenBank/DDBJ databases">
        <authorList>
            <person name="de Groot N.N."/>
        </authorList>
    </citation>
    <scope>NUCLEOTIDE SEQUENCE [LARGE SCALE GENOMIC DNA]</scope>
    <source>
        <strain evidence="2 3">CGMCC 1.7054</strain>
    </source>
</reference>